<keyword evidence="1" id="KW-1133">Transmembrane helix</keyword>
<feature type="transmembrane region" description="Helical" evidence="1">
    <location>
        <begin position="193"/>
        <end position="213"/>
    </location>
</feature>
<keyword evidence="1" id="KW-0812">Transmembrane</keyword>
<evidence type="ECO:0000313" key="2">
    <source>
        <dbReference type="EMBL" id="KNB14871.1"/>
    </source>
</evidence>
<accession>A0A0J9VVW4</accession>
<evidence type="ECO:0000313" key="3">
    <source>
        <dbReference type="Proteomes" id="UP000009097"/>
    </source>
</evidence>
<dbReference type="RefSeq" id="XP_018252916.1">
    <property type="nucleotide sequence ID" value="XM_018393617.1"/>
</dbReference>
<sequence>MSAKVRTDKPAIKSAALPHSITNAEEYRKDTEELSREILYHVIQRLEGGPQASRQDSIDSSSKNNSDDLEVFRFFVVTMIAISVFGASTFAVIVGEMTDPADIWDPEPPTFTLKTVRLFLAVSWLAFAVSIALAGYSGSFLALMRQKTKGEIDEETIKKWTPAGLVVSAALHLLIVTGFFFMALSLVAYVGSFGWVIVGFSGLMYVVVLYLLGAQFRAL</sequence>
<feature type="transmembrane region" description="Helical" evidence="1">
    <location>
        <begin position="71"/>
        <end position="95"/>
    </location>
</feature>
<reference evidence="2" key="1">
    <citation type="submission" date="2007-04" db="EMBL/GenBank/DDBJ databases">
        <authorList>
            <consortium name="The Broad Institute Genome Sequencing Platform"/>
            <person name="Birren B."/>
            <person name="Lander E."/>
            <person name="Galagan J."/>
            <person name="Nusbaum C."/>
            <person name="Devon K."/>
            <person name="Ma L.-J."/>
            <person name="Jaffe D."/>
            <person name="Butler J."/>
            <person name="Alvarez P."/>
            <person name="Gnerre S."/>
            <person name="Grabherr M."/>
            <person name="Kleber M."/>
            <person name="Mauceli E."/>
            <person name="Brockman W."/>
            <person name="MacCallum I.A."/>
            <person name="Young S."/>
            <person name="LaButti K."/>
            <person name="DeCaprio D."/>
            <person name="Crawford M."/>
            <person name="Koehrsen M."/>
            <person name="Engels R."/>
            <person name="Montgomery P."/>
            <person name="Pearson M."/>
            <person name="Howarth C."/>
            <person name="Larson L."/>
            <person name="White J."/>
            <person name="O'Leary S."/>
            <person name="Kodira C."/>
            <person name="Zeng Q."/>
            <person name="Yandava C."/>
            <person name="Alvarado L."/>
            <person name="Kistler C."/>
            <person name="Shim W.-B."/>
            <person name="Kang S."/>
            <person name="Woloshuk C."/>
        </authorList>
    </citation>
    <scope>NUCLEOTIDE SEQUENCE</scope>
    <source>
        <strain evidence="2">4287</strain>
    </source>
</reference>
<gene>
    <name evidence="2" type="ORF">FOXG_13630</name>
</gene>
<proteinExistence type="predicted"/>
<dbReference type="AlphaFoldDB" id="A0A0J9VVW4"/>
<dbReference type="GeneID" id="28954879"/>
<dbReference type="EMBL" id="DS231715">
    <property type="protein sequence ID" value="KNB14871.1"/>
    <property type="molecule type" value="Genomic_DNA"/>
</dbReference>
<dbReference type="VEuPathDB" id="FungiDB:FOXG_13630"/>
<reference evidence="2" key="2">
    <citation type="journal article" date="2010" name="Nature">
        <title>Comparative genomics reveals mobile pathogenicity chromosomes in Fusarium.</title>
        <authorList>
            <person name="Ma L.J."/>
            <person name="van der Does H.C."/>
            <person name="Borkovich K.A."/>
            <person name="Coleman J.J."/>
            <person name="Daboussi M.J."/>
            <person name="Di Pietro A."/>
            <person name="Dufresne M."/>
            <person name="Freitag M."/>
            <person name="Grabherr M."/>
            <person name="Henrissat B."/>
            <person name="Houterman P.M."/>
            <person name="Kang S."/>
            <person name="Shim W.B."/>
            <person name="Woloshuk C."/>
            <person name="Xie X."/>
            <person name="Xu J.R."/>
            <person name="Antoniw J."/>
            <person name="Baker S.E."/>
            <person name="Bluhm B.H."/>
            <person name="Breakspear A."/>
            <person name="Brown D.W."/>
            <person name="Butchko R.A."/>
            <person name="Chapman S."/>
            <person name="Coulson R."/>
            <person name="Coutinho P.M."/>
            <person name="Danchin E.G."/>
            <person name="Diener A."/>
            <person name="Gale L.R."/>
            <person name="Gardiner D.M."/>
            <person name="Goff S."/>
            <person name="Hammond-Kosack K.E."/>
            <person name="Hilburn K."/>
            <person name="Hua-Van A."/>
            <person name="Jonkers W."/>
            <person name="Kazan K."/>
            <person name="Kodira C.D."/>
            <person name="Koehrsen M."/>
            <person name="Kumar L."/>
            <person name="Lee Y.H."/>
            <person name="Li L."/>
            <person name="Manners J.M."/>
            <person name="Miranda-Saavedra D."/>
            <person name="Mukherjee M."/>
            <person name="Park G."/>
            <person name="Park J."/>
            <person name="Park S.Y."/>
            <person name="Proctor R.H."/>
            <person name="Regev A."/>
            <person name="Ruiz-Roldan M.C."/>
            <person name="Sain D."/>
            <person name="Sakthikumar S."/>
            <person name="Sykes S."/>
            <person name="Schwartz D.C."/>
            <person name="Turgeon B.G."/>
            <person name="Wapinski I."/>
            <person name="Yoder O."/>
            <person name="Young S."/>
            <person name="Zeng Q."/>
            <person name="Zhou S."/>
            <person name="Galagan J."/>
            <person name="Cuomo C.A."/>
            <person name="Kistler H.C."/>
            <person name="Rep M."/>
        </authorList>
    </citation>
    <scope>NUCLEOTIDE SEQUENCE [LARGE SCALE GENOMIC DNA]</scope>
    <source>
        <strain evidence="2">4287</strain>
    </source>
</reference>
<keyword evidence="1" id="KW-0472">Membrane</keyword>
<feature type="transmembrane region" description="Helical" evidence="1">
    <location>
        <begin position="115"/>
        <end position="143"/>
    </location>
</feature>
<dbReference type="KEGG" id="fox:FOXG_13630"/>
<dbReference type="OrthoDB" id="3599804at2759"/>
<name>A0A0J9VVW4_FUSO4</name>
<dbReference type="Proteomes" id="UP000009097">
    <property type="component" value="Unassembled WGS sequence"/>
</dbReference>
<protein>
    <submittedName>
        <fullName evidence="2">Uncharacterized protein</fullName>
    </submittedName>
</protein>
<evidence type="ECO:0000256" key="1">
    <source>
        <dbReference type="SAM" id="Phobius"/>
    </source>
</evidence>
<organism evidence="2 3">
    <name type="scientific">Fusarium oxysporum f. sp. lycopersici (strain 4287 / CBS 123668 / FGSC 9935 / NRRL 34936)</name>
    <name type="common">Fusarium vascular wilt of tomato</name>
    <dbReference type="NCBI Taxonomy" id="426428"/>
    <lineage>
        <taxon>Eukaryota</taxon>
        <taxon>Fungi</taxon>
        <taxon>Dikarya</taxon>
        <taxon>Ascomycota</taxon>
        <taxon>Pezizomycotina</taxon>
        <taxon>Sordariomycetes</taxon>
        <taxon>Hypocreomycetidae</taxon>
        <taxon>Hypocreales</taxon>
        <taxon>Nectriaceae</taxon>
        <taxon>Fusarium</taxon>
        <taxon>Fusarium oxysporum species complex</taxon>
    </lineage>
</organism>
<feature type="transmembrane region" description="Helical" evidence="1">
    <location>
        <begin position="164"/>
        <end position="187"/>
    </location>
</feature>